<dbReference type="PANTHER" id="PTHR31845:SF6">
    <property type="entry name" value="TRANSCRIPTION FACTOR SEF1-RELATED"/>
    <property type="match status" value="1"/>
</dbReference>
<dbReference type="SUPFAM" id="SSF57701">
    <property type="entry name" value="Zn2/Cys6 DNA-binding domain"/>
    <property type="match status" value="1"/>
</dbReference>
<sequence>MDQAQLMSGTDTNISNASQQEQRSGPSAVPVKHSRKVGRPSKRKQVKMSKTQKAERTEKRKATESMYSGSKTSKKKKEENQRKPHAAAGHRPVTSCTHCRQHKIKCNASERFPRPCTRCERMDLKCEIDPEFRPKKGSQIQSLRNDVEELRHKIELLTKNESLIAEALQKANSLPPNHVSFQNMINDVSKTPSSEHAGCANVGRLNAPSENVSDMHNLPINYNLNNSSMGSQTSNIDRTADNIDDHPVSHQTAMVTPINMNPLLRTIKPGEHISEFRLGDVKISVQKADELHDRFIKNYLPYLPIMISDNATDLYHQSQLLFWTVMLTACLSDPEPMLYVSLAALIKQLAIETCWIRTPRSTHIVQALLILGTWPLPNQKVLDDCSYRFIGLAKCLSMQLGLHRGKFIQEFSRTQVALQDAEKWRTRTWLAVFFCEQFWSSNLGLPPSLRADYFLEKARLDQTLPKNFRCLLSLAIFQSKLVNVMGLNVTSPDGLMEPRNRTGALSILEGELNRLAFKLQIDDSVVEIYFLYVRLMVCLFAFLPGTPSEDQIKYVQEAHTSATRIVTLVSKLLEKMQLTECPIYVRHSVTTAALILFRLQLTEYLPSKYVDSARQSVVTVHRLFRNMLAAWKDVNNDISRTATVLEKLNFVIITHPELFTGEEGIIARMRSHLTGSLFYDLVWNIHEARRRFIVDQQNKKEGKFVESEEVQNAKKKAKPLPFYNQITKEDFKTITTTTPDGTTVTTLVPTDQAITNAKASASAAGLAKPNQINGIPLAMLESTGSLGGLGSSGMISQAKNHTKRKGRKYKKKKGQATMSNNGIRAENSQGQSKSSGIQSIPSVTGTSMAAGVNGMVPPPLFPTNSGYTINGKKTSTVGSSNVSTGSSTSSNTPTNSFSAGRTPPAQNSNLNDMFIDSIFQQQGGDNWTENGDDFLGWFDMNMSPEF</sequence>
<evidence type="ECO:0000313" key="10">
    <source>
        <dbReference type="EMBL" id="VUG16612.1"/>
    </source>
</evidence>
<dbReference type="GO" id="GO:0001216">
    <property type="term" value="F:DNA-binding transcription activator activity"/>
    <property type="evidence" value="ECO:0007669"/>
    <property type="project" value="UniProtKB-ARBA"/>
</dbReference>
<keyword evidence="5" id="KW-0238">DNA-binding</keyword>
<proteinExistence type="predicted"/>
<dbReference type="GO" id="GO:0006351">
    <property type="term" value="P:DNA-templated transcription"/>
    <property type="evidence" value="ECO:0007669"/>
    <property type="project" value="InterPro"/>
</dbReference>
<dbReference type="InterPro" id="IPR007219">
    <property type="entry name" value="XnlR_reg_dom"/>
</dbReference>
<feature type="compositionally biased region" description="Basic and acidic residues" evidence="8">
    <location>
        <begin position="52"/>
        <end position="63"/>
    </location>
</feature>
<evidence type="ECO:0000259" key="9">
    <source>
        <dbReference type="PROSITE" id="PS50048"/>
    </source>
</evidence>
<dbReference type="Proteomes" id="UP000478008">
    <property type="component" value="Unassembled WGS sequence"/>
</dbReference>
<dbReference type="EMBL" id="CABFWN010000001">
    <property type="protein sequence ID" value="VUG16612.1"/>
    <property type="molecule type" value="Genomic_DNA"/>
</dbReference>
<protein>
    <submittedName>
        <fullName evidence="10">DEBR0S1_21198g1_1</fullName>
    </submittedName>
</protein>
<dbReference type="Pfam" id="PF00172">
    <property type="entry name" value="Zn_clus"/>
    <property type="match status" value="1"/>
</dbReference>
<dbReference type="InterPro" id="IPR051089">
    <property type="entry name" value="prtT"/>
</dbReference>
<dbReference type="Pfam" id="PF04082">
    <property type="entry name" value="Fungal_trans"/>
    <property type="match status" value="1"/>
</dbReference>
<dbReference type="Gene3D" id="4.10.240.10">
    <property type="entry name" value="Zn(2)-C6 fungal-type DNA-binding domain"/>
    <property type="match status" value="1"/>
</dbReference>
<evidence type="ECO:0000313" key="11">
    <source>
        <dbReference type="Proteomes" id="UP000478008"/>
    </source>
</evidence>
<feature type="compositionally biased region" description="Polar residues" evidence="8">
    <location>
        <begin position="1"/>
        <end position="25"/>
    </location>
</feature>
<keyword evidence="2" id="KW-0479">Metal-binding</keyword>
<feature type="region of interest" description="Disordered" evidence="8">
    <location>
        <begin position="1"/>
        <end position="98"/>
    </location>
</feature>
<dbReference type="GO" id="GO:0008270">
    <property type="term" value="F:zinc ion binding"/>
    <property type="evidence" value="ECO:0007669"/>
    <property type="project" value="InterPro"/>
</dbReference>
<evidence type="ECO:0000256" key="1">
    <source>
        <dbReference type="ARBA" id="ARBA00004123"/>
    </source>
</evidence>
<keyword evidence="6" id="KW-0804">Transcription</keyword>
<dbReference type="PROSITE" id="PS50048">
    <property type="entry name" value="ZN2_CY6_FUNGAL_2"/>
    <property type="match status" value="1"/>
</dbReference>
<dbReference type="AlphaFoldDB" id="A0A7D9CYL3"/>
<name>A0A7D9CYL3_DEKBR</name>
<dbReference type="PROSITE" id="PS00463">
    <property type="entry name" value="ZN2_CY6_FUNGAL_1"/>
    <property type="match status" value="1"/>
</dbReference>
<dbReference type="InterPro" id="IPR001138">
    <property type="entry name" value="Zn2Cys6_DnaBD"/>
</dbReference>
<evidence type="ECO:0000256" key="6">
    <source>
        <dbReference type="ARBA" id="ARBA00023163"/>
    </source>
</evidence>
<evidence type="ECO:0000256" key="7">
    <source>
        <dbReference type="ARBA" id="ARBA00023242"/>
    </source>
</evidence>
<evidence type="ECO:0000256" key="5">
    <source>
        <dbReference type="ARBA" id="ARBA00023125"/>
    </source>
</evidence>
<feature type="compositionally biased region" description="Basic residues" evidence="8">
    <location>
        <begin position="800"/>
        <end position="814"/>
    </location>
</feature>
<dbReference type="GO" id="GO:0000976">
    <property type="term" value="F:transcription cis-regulatory region binding"/>
    <property type="evidence" value="ECO:0007669"/>
    <property type="project" value="TreeGrafter"/>
</dbReference>
<evidence type="ECO:0000256" key="4">
    <source>
        <dbReference type="ARBA" id="ARBA00023015"/>
    </source>
</evidence>
<accession>A0A7D9CYL3</accession>
<dbReference type="CDD" id="cd00067">
    <property type="entry name" value="GAL4"/>
    <property type="match status" value="1"/>
</dbReference>
<keyword evidence="11" id="KW-1185">Reference proteome</keyword>
<keyword evidence="7" id="KW-0539">Nucleus</keyword>
<feature type="region of interest" description="Disordered" evidence="8">
    <location>
        <begin position="794"/>
        <end position="842"/>
    </location>
</feature>
<feature type="compositionally biased region" description="Low complexity" evidence="8">
    <location>
        <begin position="828"/>
        <end position="842"/>
    </location>
</feature>
<comment type="subcellular location">
    <subcellularLocation>
        <location evidence="1">Nucleus</location>
    </subcellularLocation>
</comment>
<feature type="compositionally biased region" description="Low complexity" evidence="8">
    <location>
        <begin position="876"/>
        <end position="896"/>
    </location>
</feature>
<dbReference type="FunFam" id="4.10.240.10:FF:000003">
    <property type="entry name" value="C6 transcription factor (Leu3)"/>
    <property type="match status" value="1"/>
</dbReference>
<keyword evidence="4" id="KW-0805">Transcription regulation</keyword>
<feature type="region of interest" description="Disordered" evidence="8">
    <location>
        <begin position="876"/>
        <end position="910"/>
    </location>
</feature>
<dbReference type="InterPro" id="IPR036864">
    <property type="entry name" value="Zn2-C6_fun-type_DNA-bd_sf"/>
</dbReference>
<evidence type="ECO:0000256" key="2">
    <source>
        <dbReference type="ARBA" id="ARBA00022723"/>
    </source>
</evidence>
<dbReference type="PANTHER" id="PTHR31845">
    <property type="entry name" value="FINGER DOMAIN PROTEIN, PUTATIVE-RELATED"/>
    <property type="match status" value="1"/>
</dbReference>
<evidence type="ECO:0000256" key="8">
    <source>
        <dbReference type="SAM" id="MobiDB-lite"/>
    </source>
</evidence>
<evidence type="ECO:0000256" key="3">
    <source>
        <dbReference type="ARBA" id="ARBA00022833"/>
    </source>
</evidence>
<reference evidence="10 11" key="1">
    <citation type="submission" date="2019-07" db="EMBL/GenBank/DDBJ databases">
        <authorList>
            <person name="Friedrich A."/>
            <person name="Schacherer J."/>
        </authorList>
    </citation>
    <scope>NUCLEOTIDE SEQUENCE [LARGE SCALE GENOMIC DNA]</scope>
</reference>
<gene>
    <name evidence="10" type="primary">SEF1</name>
    <name evidence="10" type="ORF">DEBR0S1_21198G</name>
</gene>
<feature type="domain" description="Zn(2)-C6 fungal-type" evidence="9">
    <location>
        <begin position="95"/>
        <end position="128"/>
    </location>
</feature>
<keyword evidence="3" id="KW-0862">Zinc</keyword>
<dbReference type="GO" id="GO:0005634">
    <property type="term" value="C:nucleus"/>
    <property type="evidence" value="ECO:0007669"/>
    <property type="project" value="UniProtKB-SubCell"/>
</dbReference>
<dbReference type="CDD" id="cd12148">
    <property type="entry name" value="fungal_TF_MHR"/>
    <property type="match status" value="1"/>
</dbReference>
<dbReference type="SMART" id="SM00066">
    <property type="entry name" value="GAL4"/>
    <property type="match status" value="1"/>
</dbReference>
<dbReference type="GO" id="GO:0000981">
    <property type="term" value="F:DNA-binding transcription factor activity, RNA polymerase II-specific"/>
    <property type="evidence" value="ECO:0007669"/>
    <property type="project" value="InterPro"/>
</dbReference>
<organism evidence="10 11">
    <name type="scientific">Dekkera bruxellensis</name>
    <name type="common">Brettanomyces custersii</name>
    <dbReference type="NCBI Taxonomy" id="5007"/>
    <lineage>
        <taxon>Eukaryota</taxon>
        <taxon>Fungi</taxon>
        <taxon>Dikarya</taxon>
        <taxon>Ascomycota</taxon>
        <taxon>Saccharomycotina</taxon>
        <taxon>Pichiomycetes</taxon>
        <taxon>Pichiales</taxon>
        <taxon>Pichiaceae</taxon>
        <taxon>Brettanomyces</taxon>
    </lineage>
</organism>
<feature type="compositionally biased region" description="Basic residues" evidence="8">
    <location>
        <begin position="32"/>
        <end position="47"/>
    </location>
</feature>